<feature type="chain" id="PRO_5043417816" evidence="1">
    <location>
        <begin position="23"/>
        <end position="127"/>
    </location>
</feature>
<evidence type="ECO:0000313" key="3">
    <source>
        <dbReference type="Proteomes" id="UP001159042"/>
    </source>
</evidence>
<dbReference type="Proteomes" id="UP001159042">
    <property type="component" value="Unassembled WGS sequence"/>
</dbReference>
<dbReference type="AlphaFoldDB" id="A0AAV8VFN3"/>
<evidence type="ECO:0000313" key="2">
    <source>
        <dbReference type="EMBL" id="KAJ8912964.1"/>
    </source>
</evidence>
<protein>
    <submittedName>
        <fullName evidence="2">Uncharacterized protein</fullName>
    </submittedName>
</protein>
<evidence type="ECO:0000256" key="1">
    <source>
        <dbReference type="SAM" id="SignalP"/>
    </source>
</evidence>
<comment type="caution">
    <text evidence="2">The sequence shown here is derived from an EMBL/GenBank/DDBJ whole genome shotgun (WGS) entry which is preliminary data.</text>
</comment>
<sequence>MSAGRGMFGIILTLDPAAVALAVCASRRDLARNPPPLVPVQVAGKSTGIIFTRRPTQRMAQEVTIHGEAIEWSNNVKYLGVHFDRTMTWGHHVAETIRKAKIAMARFYPLLCGESATCGTSCSSSSP</sequence>
<keyword evidence="3" id="KW-1185">Reference proteome</keyword>
<keyword evidence="1" id="KW-0732">Signal</keyword>
<reference evidence="2 3" key="1">
    <citation type="journal article" date="2023" name="Insect Mol. Biol.">
        <title>Genome sequencing provides insights into the evolution of gene families encoding plant cell wall-degrading enzymes in longhorned beetles.</title>
        <authorList>
            <person name="Shin N.R."/>
            <person name="Okamura Y."/>
            <person name="Kirsch R."/>
            <person name="Pauchet Y."/>
        </authorList>
    </citation>
    <scope>NUCLEOTIDE SEQUENCE [LARGE SCALE GENOMIC DNA]</scope>
    <source>
        <strain evidence="2">EAD_L_NR</strain>
    </source>
</reference>
<name>A0AAV8VFN3_9CUCU</name>
<proteinExistence type="predicted"/>
<accession>A0AAV8VFN3</accession>
<feature type="signal peptide" evidence="1">
    <location>
        <begin position="1"/>
        <end position="22"/>
    </location>
</feature>
<dbReference type="EMBL" id="JANEYG010000106">
    <property type="protein sequence ID" value="KAJ8912964.1"/>
    <property type="molecule type" value="Genomic_DNA"/>
</dbReference>
<gene>
    <name evidence="2" type="ORF">NQ315_000020</name>
</gene>
<organism evidence="2 3">
    <name type="scientific">Exocentrus adspersus</name>
    <dbReference type="NCBI Taxonomy" id="1586481"/>
    <lineage>
        <taxon>Eukaryota</taxon>
        <taxon>Metazoa</taxon>
        <taxon>Ecdysozoa</taxon>
        <taxon>Arthropoda</taxon>
        <taxon>Hexapoda</taxon>
        <taxon>Insecta</taxon>
        <taxon>Pterygota</taxon>
        <taxon>Neoptera</taxon>
        <taxon>Endopterygota</taxon>
        <taxon>Coleoptera</taxon>
        <taxon>Polyphaga</taxon>
        <taxon>Cucujiformia</taxon>
        <taxon>Chrysomeloidea</taxon>
        <taxon>Cerambycidae</taxon>
        <taxon>Lamiinae</taxon>
        <taxon>Acanthocinini</taxon>
        <taxon>Exocentrus</taxon>
    </lineage>
</organism>